<dbReference type="Pfam" id="PF17906">
    <property type="entry name" value="HTH_48"/>
    <property type="match status" value="2"/>
</dbReference>
<dbReference type="Gene3D" id="1.10.10.1450">
    <property type="match status" value="2"/>
</dbReference>
<evidence type="ECO:0000259" key="2">
    <source>
        <dbReference type="Pfam" id="PF17906"/>
    </source>
</evidence>
<name>A0AAV8YMA7_9CUCU</name>
<feature type="region of interest" description="Disordered" evidence="1">
    <location>
        <begin position="175"/>
        <end position="194"/>
    </location>
</feature>
<comment type="caution">
    <text evidence="3">The sequence shown here is derived from an EMBL/GenBank/DDBJ whole genome shotgun (WGS) entry which is preliminary data.</text>
</comment>
<organism evidence="3 4">
    <name type="scientific">Aromia moschata</name>
    <dbReference type="NCBI Taxonomy" id="1265417"/>
    <lineage>
        <taxon>Eukaryota</taxon>
        <taxon>Metazoa</taxon>
        <taxon>Ecdysozoa</taxon>
        <taxon>Arthropoda</taxon>
        <taxon>Hexapoda</taxon>
        <taxon>Insecta</taxon>
        <taxon>Pterygota</taxon>
        <taxon>Neoptera</taxon>
        <taxon>Endopterygota</taxon>
        <taxon>Coleoptera</taxon>
        <taxon>Polyphaga</taxon>
        <taxon>Cucujiformia</taxon>
        <taxon>Chrysomeloidea</taxon>
        <taxon>Cerambycidae</taxon>
        <taxon>Cerambycinae</taxon>
        <taxon>Callichromatini</taxon>
        <taxon>Aromia</taxon>
    </lineage>
</organism>
<protein>
    <recommendedName>
        <fullName evidence="2">Mos1 transposase HTH domain-containing protein</fullName>
    </recommendedName>
</protein>
<dbReference type="InterPro" id="IPR052709">
    <property type="entry name" value="Transposase-MT_Hybrid"/>
</dbReference>
<proteinExistence type="predicted"/>
<gene>
    <name evidence="3" type="ORF">NQ318_012561</name>
</gene>
<feature type="domain" description="Mos1 transposase HTH" evidence="2">
    <location>
        <begin position="127"/>
        <end position="171"/>
    </location>
</feature>
<evidence type="ECO:0000313" key="4">
    <source>
        <dbReference type="Proteomes" id="UP001162162"/>
    </source>
</evidence>
<keyword evidence="4" id="KW-1185">Reference proteome</keyword>
<accession>A0AAV8YMA7</accession>
<dbReference type="AlphaFoldDB" id="A0AAV8YMA7"/>
<dbReference type="PANTHER" id="PTHR46060">
    <property type="entry name" value="MARINER MOS1 TRANSPOSASE-LIKE PROTEIN"/>
    <property type="match status" value="1"/>
</dbReference>
<feature type="domain" description="Mos1 transposase HTH" evidence="2">
    <location>
        <begin position="9"/>
        <end position="53"/>
    </location>
</feature>
<dbReference type="EMBL" id="JAPWTK010000079">
    <property type="protein sequence ID" value="KAJ8951711.1"/>
    <property type="molecule type" value="Genomic_DNA"/>
</dbReference>
<dbReference type="InterPro" id="IPR041426">
    <property type="entry name" value="Mos1_HTH"/>
</dbReference>
<dbReference type="PANTHER" id="PTHR46060:SF1">
    <property type="entry name" value="MARINER MOS1 TRANSPOSASE-LIKE PROTEIN"/>
    <property type="match status" value="1"/>
</dbReference>
<dbReference type="Proteomes" id="UP001162162">
    <property type="component" value="Unassembled WGS sequence"/>
</dbReference>
<evidence type="ECO:0000256" key="1">
    <source>
        <dbReference type="SAM" id="MobiDB-lite"/>
    </source>
</evidence>
<evidence type="ECO:0000313" key="3">
    <source>
        <dbReference type="EMBL" id="KAJ8951711.1"/>
    </source>
</evidence>
<sequence>MSNINLEQRGAIRFCFRLGHSARVTFAKLQHAYGASVFSRAQVFGWFKAFSEGRESIEDKPRSGRNSSSRTDENVDGIRDLVRSHRQLTTRMIGKDFLNHTTVKLLNEAFSGRVCVLKMSNINLEQRGAIRFCFRLGHSARVTFAKLQHAYGASVFSRAQVFGWFKAFSEGRESIEDKPRSGRNSSSRTDENVDGIRDLVRSHRQLTTRMIGKDFLNHTTVKLLNEAFSGRVV</sequence>
<reference evidence="3" key="1">
    <citation type="journal article" date="2023" name="Insect Mol. Biol.">
        <title>Genome sequencing provides insights into the evolution of gene families encoding plant cell wall-degrading enzymes in longhorned beetles.</title>
        <authorList>
            <person name="Shin N.R."/>
            <person name="Okamura Y."/>
            <person name="Kirsch R."/>
            <person name="Pauchet Y."/>
        </authorList>
    </citation>
    <scope>NUCLEOTIDE SEQUENCE</scope>
    <source>
        <strain evidence="3">AMC_N1</strain>
    </source>
</reference>